<reference evidence="2 3" key="1">
    <citation type="submission" date="2011-05" db="EMBL/GenBank/DDBJ databases">
        <title>Whole genome shotgun sequence of Gordonia alkanivorans NBRC 16433.</title>
        <authorList>
            <person name="Hosoyama A."/>
            <person name="Nakamura S."/>
            <person name="Takarada H."/>
            <person name="Tsuchikane K."/>
            <person name="Yamazaki S."/>
            <person name="Fujita N."/>
        </authorList>
    </citation>
    <scope>NUCLEOTIDE SEQUENCE [LARGE SCALE GENOMIC DNA]</scope>
    <source>
        <strain evidence="2 3">NBRC 16433</strain>
    </source>
</reference>
<gene>
    <name evidence="2" type="ORF">GOALK_026_00610</name>
</gene>
<dbReference type="Proteomes" id="UP000003558">
    <property type="component" value="Unassembled WGS sequence"/>
</dbReference>
<evidence type="ECO:0000313" key="2">
    <source>
        <dbReference type="EMBL" id="GAA11255.1"/>
    </source>
</evidence>
<dbReference type="STRING" id="1027371.GOALK_026_00610"/>
<accession>F9VRL6</accession>
<sequence>MLLVAKTNEPEDTGWHGRPPRPAGQAEPQIGNTMTDNSGFGGGPFNFGPEDFDRFAREAGEGLRDVFGKLFEGQAAPGAFSMFFDEAARGRTRTQPRPETAGETGSGVWAVFVVDEDGGARVEQVYATELDALRANKNNTDPRRKVRFLPYGIAVSALDEALDGEPGEDEKSD</sequence>
<dbReference type="eggNOG" id="ENOG50341FE">
    <property type="taxonomic scope" value="Bacteria"/>
</dbReference>
<name>F9VRL6_9ACTN</name>
<evidence type="ECO:0000256" key="1">
    <source>
        <dbReference type="SAM" id="MobiDB-lite"/>
    </source>
</evidence>
<evidence type="ECO:0000313" key="3">
    <source>
        <dbReference type="Proteomes" id="UP000003558"/>
    </source>
</evidence>
<dbReference type="AlphaFoldDB" id="F9VRL6"/>
<feature type="region of interest" description="Disordered" evidence="1">
    <location>
        <begin position="1"/>
        <end position="49"/>
    </location>
</feature>
<proteinExistence type="predicted"/>
<organism evidence="2 3">
    <name type="scientific">Gordonia alkanivorans NBRC 16433</name>
    <dbReference type="NCBI Taxonomy" id="1027371"/>
    <lineage>
        <taxon>Bacteria</taxon>
        <taxon>Bacillati</taxon>
        <taxon>Actinomycetota</taxon>
        <taxon>Actinomycetes</taxon>
        <taxon>Mycobacteriales</taxon>
        <taxon>Gordoniaceae</taxon>
        <taxon>Gordonia</taxon>
    </lineage>
</organism>
<dbReference type="EMBL" id="BACI01000026">
    <property type="protein sequence ID" value="GAA11255.1"/>
    <property type="molecule type" value="Genomic_DNA"/>
</dbReference>
<comment type="caution">
    <text evidence="2">The sequence shown here is derived from an EMBL/GenBank/DDBJ whole genome shotgun (WGS) entry which is preliminary data.</text>
</comment>
<evidence type="ECO:0008006" key="4">
    <source>
        <dbReference type="Google" id="ProtNLM"/>
    </source>
</evidence>
<protein>
    <recommendedName>
        <fullName evidence="4">Transmembrane protein</fullName>
    </recommendedName>
</protein>